<dbReference type="Pfam" id="PF00069">
    <property type="entry name" value="Pkinase"/>
    <property type="match status" value="2"/>
</dbReference>
<reference evidence="7 8" key="1">
    <citation type="journal article" date="2008" name="PLoS Genet.">
        <title>Genomic islands in the pathogenic filamentous fungus Aspergillus fumigatus.</title>
        <authorList>
            <person name="Fedorova N.D."/>
            <person name="Khaldi N."/>
            <person name="Joardar V.S."/>
            <person name="Maiti R."/>
            <person name="Amedeo P."/>
            <person name="Anderson M.J."/>
            <person name="Crabtree J."/>
            <person name="Silva J.C."/>
            <person name="Badger J.H."/>
            <person name="Albarraq A."/>
            <person name="Angiuoli S."/>
            <person name="Bussey H."/>
            <person name="Bowyer P."/>
            <person name="Cotty P.J."/>
            <person name="Dyer P.S."/>
            <person name="Egan A."/>
            <person name="Galens K."/>
            <person name="Fraser-Liggett C.M."/>
            <person name="Haas B.J."/>
            <person name="Inman J.M."/>
            <person name="Kent R."/>
            <person name="Lemieux S."/>
            <person name="Malavazi I."/>
            <person name="Orvis J."/>
            <person name="Roemer T."/>
            <person name="Ronning C.M."/>
            <person name="Sundaram J.P."/>
            <person name="Sutton G."/>
            <person name="Turner G."/>
            <person name="Venter J.C."/>
            <person name="White O.R."/>
            <person name="Whitty B.R."/>
            <person name="Youngman P."/>
            <person name="Wolfe K.H."/>
            <person name="Goldman G.H."/>
            <person name="Wortman J.R."/>
            <person name="Jiang B."/>
            <person name="Denning D.W."/>
            <person name="Nierman W.C."/>
        </authorList>
    </citation>
    <scope>NUCLEOTIDE SEQUENCE [LARGE SCALE GENOMIC DNA]</scope>
    <source>
        <strain evidence="8">CBS 144.89 / FGSC A1163 / CEA10</strain>
    </source>
</reference>
<keyword evidence="8" id="KW-1185">Reference proteome</keyword>
<dbReference type="SMART" id="SM00220">
    <property type="entry name" value="S_TKc"/>
    <property type="match status" value="1"/>
</dbReference>
<dbReference type="SUPFAM" id="SSF56112">
    <property type="entry name" value="Protein kinase-like (PK-like)"/>
    <property type="match status" value="1"/>
</dbReference>
<gene>
    <name evidence="7" type="ORF">AFUB_079830</name>
</gene>
<dbReference type="OrthoDB" id="5979581at2759"/>
<name>B0Y968_ASPFC</name>
<dbReference type="PROSITE" id="PS50011">
    <property type="entry name" value="PROTEIN_KINASE_DOM"/>
    <property type="match status" value="1"/>
</dbReference>
<accession>B0Y968</accession>
<keyword evidence="1" id="KW-0723">Serine/threonine-protein kinase</keyword>
<sequence>MKRSRRYMIPSTSTLRSLERYSPIATKSWSRSAGACLQQYGSRVICKESESVVALKIVNNNAGCISHKREIKEHSSATDPSHHSQSVIPTLLDFFEVKGPEGSYPCLVYPPMRESLSMYQQHFNDRKVPLPLIKTYIRALLTGLNYLHKVCRAVHTDLKLENIMISFKDPTVLADFMNSQLAKPIAFKINSAGQSVYQSCNDFGPLKSLGSIPQLVDFGLAARLKEDNNRGVWPIQPDHYRAPEVILGNGWQIPADISNLGVLLWDMIEGKELFQHIHDQVGRYDTRQHITKIIALLGRPPPEVIQRYQYIQEYSWPKPVRREDGRVCETAEEYFCEPFFNEKGCFLYKNLIPNHNLSDTVSFLGGEEKEMFLDLAKGMLVWHPDARKSAGELAGHPFLQPKQTSA</sequence>
<evidence type="ECO:0000259" key="6">
    <source>
        <dbReference type="PROSITE" id="PS50011"/>
    </source>
</evidence>
<proteinExistence type="predicted"/>
<dbReference type="PhylomeDB" id="B0Y968"/>
<dbReference type="InterPro" id="IPR051175">
    <property type="entry name" value="CLK_kinases"/>
</dbReference>
<dbReference type="GO" id="GO:0004674">
    <property type="term" value="F:protein serine/threonine kinase activity"/>
    <property type="evidence" value="ECO:0007669"/>
    <property type="project" value="UniProtKB-KW"/>
</dbReference>
<keyword evidence="2" id="KW-0808">Transferase</keyword>
<evidence type="ECO:0000256" key="2">
    <source>
        <dbReference type="ARBA" id="ARBA00022679"/>
    </source>
</evidence>
<dbReference type="EMBL" id="DS499599">
    <property type="protein sequence ID" value="EDP49949.1"/>
    <property type="molecule type" value="Genomic_DNA"/>
</dbReference>
<evidence type="ECO:0000256" key="1">
    <source>
        <dbReference type="ARBA" id="ARBA00022527"/>
    </source>
</evidence>
<dbReference type="PANTHER" id="PTHR45646:SF11">
    <property type="entry name" value="SERINE_THREONINE-PROTEIN KINASE DOA"/>
    <property type="match status" value="1"/>
</dbReference>
<organism evidence="7 8">
    <name type="scientific">Aspergillus fumigatus (strain CBS 144.89 / FGSC A1163 / CEA10)</name>
    <name type="common">Neosartorya fumigata</name>
    <dbReference type="NCBI Taxonomy" id="451804"/>
    <lineage>
        <taxon>Eukaryota</taxon>
        <taxon>Fungi</taxon>
        <taxon>Dikarya</taxon>
        <taxon>Ascomycota</taxon>
        <taxon>Pezizomycotina</taxon>
        <taxon>Eurotiomycetes</taxon>
        <taxon>Eurotiomycetidae</taxon>
        <taxon>Eurotiales</taxon>
        <taxon>Aspergillaceae</taxon>
        <taxon>Aspergillus</taxon>
        <taxon>Aspergillus subgen. Fumigati</taxon>
    </lineage>
</organism>
<keyword evidence="4" id="KW-0418">Kinase</keyword>
<evidence type="ECO:0000256" key="4">
    <source>
        <dbReference type="ARBA" id="ARBA00022777"/>
    </source>
</evidence>
<feature type="domain" description="Protein kinase" evidence="6">
    <location>
        <begin position="18"/>
        <end position="399"/>
    </location>
</feature>
<dbReference type="GO" id="GO:0005634">
    <property type="term" value="C:nucleus"/>
    <property type="evidence" value="ECO:0007669"/>
    <property type="project" value="TreeGrafter"/>
</dbReference>
<dbReference type="InterPro" id="IPR000719">
    <property type="entry name" value="Prot_kinase_dom"/>
</dbReference>
<evidence type="ECO:0000256" key="5">
    <source>
        <dbReference type="ARBA" id="ARBA00022840"/>
    </source>
</evidence>
<dbReference type="GO" id="GO:0043484">
    <property type="term" value="P:regulation of RNA splicing"/>
    <property type="evidence" value="ECO:0007669"/>
    <property type="project" value="TreeGrafter"/>
</dbReference>
<dbReference type="VEuPathDB" id="FungiDB:AFUB_079830"/>
<evidence type="ECO:0000313" key="8">
    <source>
        <dbReference type="Proteomes" id="UP000001699"/>
    </source>
</evidence>
<keyword evidence="5" id="KW-0067">ATP-binding</keyword>
<evidence type="ECO:0000256" key="3">
    <source>
        <dbReference type="ARBA" id="ARBA00022741"/>
    </source>
</evidence>
<dbReference type="HOGENOM" id="CLU_000288_81_1_1"/>
<dbReference type="Gene3D" id="3.30.200.20">
    <property type="entry name" value="Phosphorylase Kinase, domain 1"/>
    <property type="match status" value="1"/>
</dbReference>
<keyword evidence="3" id="KW-0547">Nucleotide-binding</keyword>
<dbReference type="GO" id="GO:0005524">
    <property type="term" value="F:ATP binding"/>
    <property type="evidence" value="ECO:0007669"/>
    <property type="project" value="UniProtKB-KW"/>
</dbReference>
<dbReference type="Proteomes" id="UP000001699">
    <property type="component" value="Unassembled WGS sequence"/>
</dbReference>
<dbReference type="PANTHER" id="PTHR45646">
    <property type="entry name" value="SERINE/THREONINE-PROTEIN KINASE DOA-RELATED"/>
    <property type="match status" value="1"/>
</dbReference>
<dbReference type="Gene3D" id="1.10.510.10">
    <property type="entry name" value="Transferase(Phosphotransferase) domain 1"/>
    <property type="match status" value="1"/>
</dbReference>
<dbReference type="InterPro" id="IPR011009">
    <property type="entry name" value="Kinase-like_dom_sf"/>
</dbReference>
<evidence type="ECO:0000313" key="7">
    <source>
        <dbReference type="EMBL" id="EDP49949.1"/>
    </source>
</evidence>
<dbReference type="AlphaFoldDB" id="B0Y968"/>
<protein>
    <recommendedName>
        <fullName evidence="6">Protein kinase domain-containing protein</fullName>
    </recommendedName>
</protein>